<dbReference type="Pfam" id="PF24924">
    <property type="entry name" value="DUF7745"/>
    <property type="match status" value="1"/>
</dbReference>
<reference evidence="2 3" key="1">
    <citation type="submission" date="2023-01" db="EMBL/GenBank/DDBJ databases">
        <authorList>
            <person name="Kreplak J."/>
        </authorList>
    </citation>
    <scope>NUCLEOTIDE SEQUENCE [LARGE SCALE GENOMIC DNA]</scope>
</reference>
<dbReference type="InterPro" id="IPR056647">
    <property type="entry name" value="DUF7745"/>
</dbReference>
<evidence type="ECO:0000313" key="2">
    <source>
        <dbReference type="EMBL" id="CAI8606097.1"/>
    </source>
</evidence>
<sequence length="183" mass="22011">MEIYMMVDEDEYDEHLVGERNIFGSWLFWFKAWLKFVNRGLVMSRAGKFNKERFASYLAHEWIKAFSHGRFSKERFASYLAHEWIKAFWHEGNRCGRTLEDMTPTRRNTIQVNLVRVPFQLKELASRVPENSPFTKRHGRLLNLVTSSFDEDIMKVLFQFFDPLHHCFTFPYYHLVPITEEFS</sequence>
<dbReference type="AlphaFoldDB" id="A0AAV1A7M4"/>
<name>A0AAV1A7M4_VICFA</name>
<keyword evidence="3" id="KW-1185">Reference proteome</keyword>
<organism evidence="2 3">
    <name type="scientific">Vicia faba</name>
    <name type="common">Broad bean</name>
    <name type="synonym">Faba vulgaris</name>
    <dbReference type="NCBI Taxonomy" id="3906"/>
    <lineage>
        <taxon>Eukaryota</taxon>
        <taxon>Viridiplantae</taxon>
        <taxon>Streptophyta</taxon>
        <taxon>Embryophyta</taxon>
        <taxon>Tracheophyta</taxon>
        <taxon>Spermatophyta</taxon>
        <taxon>Magnoliopsida</taxon>
        <taxon>eudicotyledons</taxon>
        <taxon>Gunneridae</taxon>
        <taxon>Pentapetalae</taxon>
        <taxon>rosids</taxon>
        <taxon>fabids</taxon>
        <taxon>Fabales</taxon>
        <taxon>Fabaceae</taxon>
        <taxon>Papilionoideae</taxon>
        <taxon>50 kb inversion clade</taxon>
        <taxon>NPAAA clade</taxon>
        <taxon>Hologalegina</taxon>
        <taxon>IRL clade</taxon>
        <taxon>Fabeae</taxon>
        <taxon>Vicia</taxon>
    </lineage>
</organism>
<evidence type="ECO:0000259" key="1">
    <source>
        <dbReference type="Pfam" id="PF24924"/>
    </source>
</evidence>
<gene>
    <name evidence="2" type="ORF">VFH_III213640</name>
</gene>
<protein>
    <recommendedName>
        <fullName evidence="1">DUF7745 domain-containing protein</fullName>
    </recommendedName>
</protein>
<evidence type="ECO:0000313" key="3">
    <source>
        <dbReference type="Proteomes" id="UP001157006"/>
    </source>
</evidence>
<feature type="domain" description="DUF7745" evidence="1">
    <location>
        <begin position="121"/>
        <end position="183"/>
    </location>
</feature>
<dbReference type="PANTHER" id="PTHR48201:SF12">
    <property type="entry name" value="AMINOTRANSFERASE-LIKE PLANT MOBILE DOMAIN-CONTAINING PROTEIN"/>
    <property type="match status" value="1"/>
</dbReference>
<proteinExistence type="predicted"/>
<dbReference type="EMBL" id="OX451738">
    <property type="protein sequence ID" value="CAI8606097.1"/>
    <property type="molecule type" value="Genomic_DNA"/>
</dbReference>
<dbReference type="PANTHER" id="PTHR48201">
    <property type="entry name" value="PROTEIN, PUTATIVE-RELATED"/>
    <property type="match status" value="1"/>
</dbReference>
<dbReference type="Proteomes" id="UP001157006">
    <property type="component" value="Chromosome 3"/>
</dbReference>
<accession>A0AAV1A7M4</accession>